<sequence length="306" mass="32075">MPTSDAAASLTLADLDELWEQCSTWGQWGPDDHLGALNHITRDVRARATGAVRSGRVVSCARALDTAAGPDNPHPAALRDVSRAPRPGVLSFAADELTVRCHGDVHSHIDALNHVRYGGTIWNHQDRDGARTAGGLEGYAEGIVTRGVLVDLPRAMDVDWLEPGTAVDGEQLAAAAEGLGIEPRCGDLLLVRTGHDARRAALGPWDAAQEKAGLHPRALPLLKQWQVAGLGSDGDGDTAPSPVQGVGAPVHVLGIHAMGLAFLDALDLRALAAACADEGRWDFLFLVAPLHVTGATGCAVNPLAMF</sequence>
<organism evidence="1 2">
    <name type="scientific">Nocardioides zeae</name>
    <dbReference type="NCBI Taxonomy" id="1457234"/>
    <lineage>
        <taxon>Bacteria</taxon>
        <taxon>Bacillati</taxon>
        <taxon>Actinomycetota</taxon>
        <taxon>Actinomycetes</taxon>
        <taxon>Propionibacteriales</taxon>
        <taxon>Nocardioidaceae</taxon>
        <taxon>Nocardioides</taxon>
    </lineage>
</organism>
<dbReference type="EMBL" id="JAVIZJ010000002">
    <property type="protein sequence ID" value="MDR6209025.1"/>
    <property type="molecule type" value="Genomic_DNA"/>
</dbReference>
<name>A0ACC6IEK6_9ACTN</name>
<proteinExistence type="predicted"/>
<dbReference type="Proteomes" id="UP001261666">
    <property type="component" value="Unassembled WGS sequence"/>
</dbReference>
<gene>
    <name evidence="1" type="ORF">QE364_000717</name>
</gene>
<accession>A0ACC6IEK6</accession>
<keyword evidence="2" id="KW-1185">Reference proteome</keyword>
<reference evidence="1" key="1">
    <citation type="submission" date="2023-08" db="EMBL/GenBank/DDBJ databases">
        <title>Functional and genomic diversity of the sorghum phyllosphere microbiome.</title>
        <authorList>
            <person name="Shade A."/>
        </authorList>
    </citation>
    <scope>NUCLEOTIDE SEQUENCE</scope>
    <source>
        <strain evidence="1">SORGH_AS_0885</strain>
    </source>
</reference>
<evidence type="ECO:0000313" key="2">
    <source>
        <dbReference type="Proteomes" id="UP001261666"/>
    </source>
</evidence>
<protein>
    <submittedName>
        <fullName evidence="1">Kynurenine formamidase</fullName>
    </submittedName>
</protein>
<comment type="caution">
    <text evidence="1">The sequence shown here is derived from an EMBL/GenBank/DDBJ whole genome shotgun (WGS) entry which is preliminary data.</text>
</comment>
<evidence type="ECO:0000313" key="1">
    <source>
        <dbReference type="EMBL" id="MDR6209025.1"/>
    </source>
</evidence>